<sequence length="71" mass="8038">MPLVGAWLKIWIYLGFIFGWTIGARPRFDTSTDMGLVLIPADAEVDSVIFRLRATDQDADFPLIFEITGNY</sequence>
<reference evidence="2 3" key="1">
    <citation type="journal article" date="2024" name="Ann. Entomol. Soc. Am.">
        <title>Genomic analyses of the southern and eastern yellowjacket wasps (Hymenoptera: Vespidae) reveal evolutionary signatures of social life.</title>
        <authorList>
            <person name="Catto M.A."/>
            <person name="Caine P.B."/>
            <person name="Orr S.E."/>
            <person name="Hunt B.G."/>
            <person name="Goodisman M.A.D."/>
        </authorList>
    </citation>
    <scope>NUCLEOTIDE SEQUENCE [LARGE SCALE GENOMIC DNA]</scope>
    <source>
        <strain evidence="2">233</strain>
        <tissue evidence="2">Head and thorax</tissue>
    </source>
</reference>
<protein>
    <submittedName>
        <fullName evidence="2">Uncharacterized protein</fullName>
    </submittedName>
</protein>
<dbReference type="Proteomes" id="UP001607302">
    <property type="component" value="Unassembled WGS sequence"/>
</dbReference>
<keyword evidence="1" id="KW-1133">Transmembrane helix</keyword>
<dbReference type="EMBL" id="JAUDFV010000153">
    <property type="protein sequence ID" value="KAL2717453.1"/>
    <property type="molecule type" value="Genomic_DNA"/>
</dbReference>
<evidence type="ECO:0000256" key="1">
    <source>
        <dbReference type="SAM" id="Phobius"/>
    </source>
</evidence>
<proteinExistence type="predicted"/>
<keyword evidence="1" id="KW-0812">Transmembrane</keyword>
<evidence type="ECO:0000313" key="2">
    <source>
        <dbReference type="EMBL" id="KAL2717453.1"/>
    </source>
</evidence>
<dbReference type="AlphaFoldDB" id="A0ABD2AA01"/>
<keyword evidence="1" id="KW-0472">Membrane</keyword>
<gene>
    <name evidence="2" type="ORF">V1478_013153</name>
</gene>
<feature type="transmembrane region" description="Helical" evidence="1">
    <location>
        <begin position="6"/>
        <end position="24"/>
    </location>
</feature>
<name>A0ABD2AA01_VESSQ</name>
<keyword evidence="3" id="KW-1185">Reference proteome</keyword>
<organism evidence="2 3">
    <name type="scientific">Vespula squamosa</name>
    <name type="common">Southern yellow jacket</name>
    <name type="synonym">Wasp</name>
    <dbReference type="NCBI Taxonomy" id="30214"/>
    <lineage>
        <taxon>Eukaryota</taxon>
        <taxon>Metazoa</taxon>
        <taxon>Ecdysozoa</taxon>
        <taxon>Arthropoda</taxon>
        <taxon>Hexapoda</taxon>
        <taxon>Insecta</taxon>
        <taxon>Pterygota</taxon>
        <taxon>Neoptera</taxon>
        <taxon>Endopterygota</taxon>
        <taxon>Hymenoptera</taxon>
        <taxon>Apocrita</taxon>
        <taxon>Aculeata</taxon>
        <taxon>Vespoidea</taxon>
        <taxon>Vespidae</taxon>
        <taxon>Vespinae</taxon>
        <taxon>Vespula</taxon>
    </lineage>
</organism>
<accession>A0ABD2AA01</accession>
<comment type="caution">
    <text evidence="2">The sequence shown here is derived from an EMBL/GenBank/DDBJ whole genome shotgun (WGS) entry which is preliminary data.</text>
</comment>
<evidence type="ECO:0000313" key="3">
    <source>
        <dbReference type="Proteomes" id="UP001607302"/>
    </source>
</evidence>